<dbReference type="SUPFAM" id="SSF54292">
    <property type="entry name" value="2Fe-2S ferredoxin-like"/>
    <property type="match status" value="1"/>
</dbReference>
<dbReference type="InterPro" id="IPR036010">
    <property type="entry name" value="2Fe-2S_ferredoxin-like_sf"/>
</dbReference>
<sequence>MSIELSLDQQRFSAEPGENLLDALNRQGAAIPFSCRAGQCYACLVQCVQGRPDCPPPPGLAEGWYPACQCRVREPLQLRRGELVGQSLGVQVQALDWLPGELLRLRLQTERPLRYHAGQHLLLWADEHLARPYSLASLAGEDDFLELHIAGHRPGAFADRLRQWQVGDRLRISQLRSGALHYDRQWQQQPLYLLASGSGLAPLWAVLREALRAGHSGPVVLYHLARDRHSHYLAEPLAELAQRAGNLEVHLPCTAELPSVLAQLRLVPRQAQVLVCGAAESLEPLCRTLFMAGLPRQQLLVETFTRREHR</sequence>
<dbReference type="GO" id="GO:0016491">
    <property type="term" value="F:oxidoreductase activity"/>
    <property type="evidence" value="ECO:0007669"/>
    <property type="project" value="InterPro"/>
</dbReference>
<dbReference type="PROSITE" id="PS51085">
    <property type="entry name" value="2FE2S_FER_2"/>
    <property type="match status" value="1"/>
</dbReference>
<dbReference type="PROSITE" id="PS51384">
    <property type="entry name" value="FAD_FR"/>
    <property type="match status" value="1"/>
</dbReference>
<dbReference type="PANTHER" id="PTHR47354">
    <property type="entry name" value="NADH OXIDOREDUCTASE HCR"/>
    <property type="match status" value="1"/>
</dbReference>
<dbReference type="InterPro" id="IPR050415">
    <property type="entry name" value="MRET"/>
</dbReference>
<dbReference type="InterPro" id="IPR001433">
    <property type="entry name" value="OxRdtase_FAD/NAD-bd"/>
</dbReference>
<dbReference type="SUPFAM" id="SSF63380">
    <property type="entry name" value="Riboflavin synthase domain-like"/>
    <property type="match status" value="1"/>
</dbReference>
<name>A0A2I0CSI6_9PSED</name>
<dbReference type="Gene3D" id="2.40.30.10">
    <property type="entry name" value="Translation factors"/>
    <property type="match status" value="1"/>
</dbReference>
<dbReference type="InterPro" id="IPR017927">
    <property type="entry name" value="FAD-bd_FR_type"/>
</dbReference>
<dbReference type="InterPro" id="IPR039261">
    <property type="entry name" value="FNR_nucleotide-bd"/>
</dbReference>
<dbReference type="Gene3D" id="3.10.20.30">
    <property type="match status" value="1"/>
</dbReference>
<dbReference type="AlphaFoldDB" id="A0A2I0CSI6"/>
<accession>A0A2I0CSI6</accession>
<dbReference type="NCBIfam" id="NF004317">
    <property type="entry name" value="PRK05713.1"/>
    <property type="match status" value="1"/>
</dbReference>
<dbReference type="InterPro" id="IPR017938">
    <property type="entry name" value="Riboflavin_synthase-like_b-brl"/>
</dbReference>
<reference evidence="4" key="1">
    <citation type="submission" date="2017-12" db="EMBL/GenBank/DDBJ databases">
        <authorList>
            <person name="Yu X.-Y."/>
        </authorList>
    </citation>
    <scope>NUCLEOTIDE SEQUENCE [LARGE SCALE GENOMIC DNA]</scope>
    <source>
        <strain evidence="4">ZYSR67-Z</strain>
    </source>
</reference>
<dbReference type="SUPFAM" id="SSF52343">
    <property type="entry name" value="Ferredoxin reductase-like, C-terminal NADP-linked domain"/>
    <property type="match status" value="1"/>
</dbReference>
<dbReference type="CDD" id="cd00207">
    <property type="entry name" value="fer2"/>
    <property type="match status" value="1"/>
</dbReference>
<dbReference type="EMBL" id="PIYS01000005">
    <property type="protein sequence ID" value="PKF72140.1"/>
    <property type="molecule type" value="Genomic_DNA"/>
</dbReference>
<dbReference type="GO" id="GO:0051536">
    <property type="term" value="F:iron-sulfur cluster binding"/>
    <property type="evidence" value="ECO:0007669"/>
    <property type="project" value="InterPro"/>
</dbReference>
<evidence type="ECO:0000259" key="2">
    <source>
        <dbReference type="PROSITE" id="PS51384"/>
    </source>
</evidence>
<evidence type="ECO:0000259" key="1">
    <source>
        <dbReference type="PROSITE" id="PS51085"/>
    </source>
</evidence>
<evidence type="ECO:0008006" key="5">
    <source>
        <dbReference type="Google" id="ProtNLM"/>
    </source>
</evidence>
<protein>
    <recommendedName>
        <fullName evidence="5">Iron-sulfur-binding ferredoxin reductase</fullName>
    </recommendedName>
</protein>
<feature type="domain" description="FAD-binding FR-type" evidence="2">
    <location>
        <begin position="85"/>
        <end position="183"/>
    </location>
</feature>
<organism evidence="3 4">
    <name type="scientific">Pseudomonas fluvialis</name>
    <dbReference type="NCBI Taxonomy" id="1793966"/>
    <lineage>
        <taxon>Bacteria</taxon>
        <taxon>Pseudomonadati</taxon>
        <taxon>Pseudomonadota</taxon>
        <taxon>Gammaproteobacteria</taxon>
        <taxon>Pseudomonadales</taxon>
        <taxon>Pseudomonadaceae</taxon>
        <taxon>Pseudomonas</taxon>
    </lineage>
</organism>
<dbReference type="Pfam" id="PF00111">
    <property type="entry name" value="Fer2"/>
    <property type="match status" value="1"/>
</dbReference>
<evidence type="ECO:0000313" key="3">
    <source>
        <dbReference type="EMBL" id="PKF72140.1"/>
    </source>
</evidence>
<dbReference type="InterPro" id="IPR012675">
    <property type="entry name" value="Beta-grasp_dom_sf"/>
</dbReference>
<evidence type="ECO:0000313" key="4">
    <source>
        <dbReference type="Proteomes" id="UP000242861"/>
    </source>
</evidence>
<dbReference type="Proteomes" id="UP000242861">
    <property type="component" value="Unassembled WGS sequence"/>
</dbReference>
<comment type="caution">
    <text evidence="3">The sequence shown here is derived from an EMBL/GenBank/DDBJ whole genome shotgun (WGS) entry which is preliminary data.</text>
</comment>
<dbReference type="RefSeq" id="WP_101192932.1">
    <property type="nucleotide sequence ID" value="NZ_PIYS01000005.1"/>
</dbReference>
<dbReference type="PANTHER" id="PTHR47354:SF3">
    <property type="entry name" value="OXIDOREDUCTASE-RELATED"/>
    <property type="match status" value="1"/>
</dbReference>
<gene>
    <name evidence="3" type="ORF">CW360_04915</name>
</gene>
<dbReference type="InterPro" id="IPR001041">
    <property type="entry name" value="2Fe-2S_ferredoxin-type"/>
</dbReference>
<dbReference type="Pfam" id="PF00175">
    <property type="entry name" value="NAD_binding_1"/>
    <property type="match status" value="1"/>
</dbReference>
<proteinExistence type="predicted"/>
<dbReference type="Pfam" id="PF00970">
    <property type="entry name" value="FAD_binding_6"/>
    <property type="match status" value="1"/>
</dbReference>
<dbReference type="Gene3D" id="3.40.50.80">
    <property type="entry name" value="Nucleotide-binding domain of ferredoxin-NADP reductase (FNR) module"/>
    <property type="match status" value="1"/>
</dbReference>
<feature type="domain" description="2Fe-2S ferredoxin-type" evidence="1">
    <location>
        <begin position="1"/>
        <end position="84"/>
    </location>
</feature>
<dbReference type="InterPro" id="IPR008333">
    <property type="entry name" value="Cbr1-like_FAD-bd_dom"/>
</dbReference>